<evidence type="ECO:0000313" key="3">
    <source>
        <dbReference type="Proteomes" id="UP000015102"/>
    </source>
</evidence>
<reference evidence="2" key="2">
    <citation type="submission" date="2015-06" db="UniProtKB">
        <authorList>
            <consortium name="EnsemblMetazoa"/>
        </authorList>
    </citation>
    <scope>IDENTIFICATION</scope>
</reference>
<evidence type="ECO:0000313" key="2">
    <source>
        <dbReference type="EnsemblMetazoa" id="MESCA008137-PA"/>
    </source>
</evidence>
<organism evidence="2 3">
    <name type="scientific">Megaselia scalaris</name>
    <name type="common">Humpbacked fly</name>
    <name type="synonym">Phora scalaris</name>
    <dbReference type="NCBI Taxonomy" id="36166"/>
    <lineage>
        <taxon>Eukaryota</taxon>
        <taxon>Metazoa</taxon>
        <taxon>Ecdysozoa</taxon>
        <taxon>Arthropoda</taxon>
        <taxon>Hexapoda</taxon>
        <taxon>Insecta</taxon>
        <taxon>Pterygota</taxon>
        <taxon>Neoptera</taxon>
        <taxon>Endopterygota</taxon>
        <taxon>Diptera</taxon>
        <taxon>Brachycera</taxon>
        <taxon>Muscomorpha</taxon>
        <taxon>Platypezoidea</taxon>
        <taxon>Phoridae</taxon>
        <taxon>Megaseliini</taxon>
        <taxon>Megaselia</taxon>
    </lineage>
</organism>
<reference evidence="3" key="1">
    <citation type="submission" date="2013-02" db="EMBL/GenBank/DDBJ databases">
        <authorList>
            <person name="Hughes D."/>
        </authorList>
    </citation>
    <scope>NUCLEOTIDE SEQUENCE</scope>
    <source>
        <strain>Durham</strain>
        <strain evidence="3">NC isolate 2 -- Noor lab</strain>
    </source>
</reference>
<feature type="compositionally biased region" description="Polar residues" evidence="1">
    <location>
        <begin position="62"/>
        <end position="88"/>
    </location>
</feature>
<dbReference type="EnsemblMetazoa" id="MESCA008137-RA">
    <property type="protein sequence ID" value="MESCA008137-PA"/>
    <property type="gene ID" value="MESCA008137"/>
</dbReference>
<evidence type="ECO:0000256" key="1">
    <source>
        <dbReference type="SAM" id="MobiDB-lite"/>
    </source>
</evidence>
<feature type="region of interest" description="Disordered" evidence="1">
    <location>
        <begin position="35"/>
        <end position="94"/>
    </location>
</feature>
<dbReference type="Proteomes" id="UP000015102">
    <property type="component" value="Unassembled WGS sequence"/>
</dbReference>
<proteinExistence type="predicted"/>
<accession>T1GWG0</accession>
<name>T1GWG0_MEGSC</name>
<dbReference type="HOGENOM" id="CLU_1379554_0_0_1"/>
<sequence>MMYEYVARPIRSALKRRIDTVQPYYYEKQTDIDFSTEHETTTPDETGITFPEDNEGDGLFSGSVQTQSTDESANAPSEDSDSESNGNRANDGYQEAIPGPVTRLVVLANRGLANLVQDLILVSLFCLFFVVDEFNGEKDFNWGFESKYKIVWSLKLFESEPEKICERFMEISKIEIFRIAATSERLVNFKAKVITALI</sequence>
<dbReference type="EMBL" id="CAQQ02393527">
    <property type="status" value="NOT_ANNOTATED_CDS"/>
    <property type="molecule type" value="Genomic_DNA"/>
</dbReference>
<dbReference type="AlphaFoldDB" id="T1GWG0"/>
<keyword evidence="3" id="KW-1185">Reference proteome</keyword>
<protein>
    <submittedName>
        <fullName evidence="2">Uncharacterized protein</fullName>
    </submittedName>
</protein>